<protein>
    <submittedName>
        <fullName evidence="2">Uncharacterized protein</fullName>
    </submittedName>
</protein>
<evidence type="ECO:0000313" key="2">
    <source>
        <dbReference type="EMBL" id="GHB92337.1"/>
    </source>
</evidence>
<name>A0A8J3GC69_9BACT</name>
<sequence length="213" mass="24153">METDQVSAGVWMMLVVMVLLLLGVAIVAISFNLRQHSKLVEQFRRLGEKFDLELTIPKATLGGLYRRNPTLYGRYLGHEMSIYPKGYGLDNTRQTDTAVRITTMADSKLHLTIARRNLTGKMGQIGRLKECKTGDTSFDEVFSLRSNDPAQAVKVFNDQWRAKLSAEWPKLDSFLTLQDGIITHLRSGLPYEDESREDIERMVTFCAALSESF</sequence>
<proteinExistence type="predicted"/>
<dbReference type="RefSeq" id="WP_189511394.1">
    <property type="nucleotide sequence ID" value="NZ_BMXG01000002.1"/>
</dbReference>
<organism evidence="2 3">
    <name type="scientific">Cerasicoccus arenae</name>
    <dbReference type="NCBI Taxonomy" id="424488"/>
    <lineage>
        <taxon>Bacteria</taxon>
        <taxon>Pseudomonadati</taxon>
        <taxon>Verrucomicrobiota</taxon>
        <taxon>Opitutia</taxon>
        <taxon>Puniceicoccales</taxon>
        <taxon>Cerasicoccaceae</taxon>
        <taxon>Cerasicoccus</taxon>
    </lineage>
</organism>
<keyword evidence="1" id="KW-0812">Transmembrane</keyword>
<evidence type="ECO:0000256" key="1">
    <source>
        <dbReference type="SAM" id="Phobius"/>
    </source>
</evidence>
<evidence type="ECO:0000313" key="3">
    <source>
        <dbReference type="Proteomes" id="UP000642829"/>
    </source>
</evidence>
<dbReference type="AlphaFoldDB" id="A0A8J3GC69"/>
<keyword evidence="1" id="KW-0472">Membrane</keyword>
<gene>
    <name evidence="2" type="ORF">GCM10007047_04280</name>
</gene>
<reference evidence="2" key="2">
    <citation type="submission" date="2020-09" db="EMBL/GenBank/DDBJ databases">
        <authorList>
            <person name="Sun Q."/>
            <person name="Kim S."/>
        </authorList>
    </citation>
    <scope>NUCLEOTIDE SEQUENCE</scope>
    <source>
        <strain evidence="2">KCTC 12870</strain>
    </source>
</reference>
<reference evidence="2" key="1">
    <citation type="journal article" date="2014" name="Int. J. Syst. Evol. Microbiol.">
        <title>Complete genome sequence of Corynebacterium casei LMG S-19264T (=DSM 44701T), isolated from a smear-ripened cheese.</title>
        <authorList>
            <consortium name="US DOE Joint Genome Institute (JGI-PGF)"/>
            <person name="Walter F."/>
            <person name="Albersmeier A."/>
            <person name="Kalinowski J."/>
            <person name="Ruckert C."/>
        </authorList>
    </citation>
    <scope>NUCLEOTIDE SEQUENCE</scope>
    <source>
        <strain evidence="2">KCTC 12870</strain>
    </source>
</reference>
<feature type="transmembrane region" description="Helical" evidence="1">
    <location>
        <begin position="6"/>
        <end position="29"/>
    </location>
</feature>
<dbReference type="EMBL" id="BMXG01000002">
    <property type="protein sequence ID" value="GHB92337.1"/>
    <property type="molecule type" value="Genomic_DNA"/>
</dbReference>
<keyword evidence="3" id="KW-1185">Reference proteome</keyword>
<dbReference type="Proteomes" id="UP000642829">
    <property type="component" value="Unassembled WGS sequence"/>
</dbReference>
<accession>A0A8J3GC69</accession>
<keyword evidence="1" id="KW-1133">Transmembrane helix</keyword>
<comment type="caution">
    <text evidence="2">The sequence shown here is derived from an EMBL/GenBank/DDBJ whole genome shotgun (WGS) entry which is preliminary data.</text>
</comment>